<name>A0A5C6E676_9BACT</name>
<keyword evidence="4" id="KW-1185">Reference proteome</keyword>
<keyword evidence="3" id="KW-0378">Hydrolase</keyword>
<protein>
    <submittedName>
        <fullName evidence="3">Iota-carrageenase</fullName>
        <ecNumber evidence="3">3.2.1.157</ecNumber>
    </submittedName>
</protein>
<accession>A0A5C6E676</accession>
<sequence length="452" mass="49014" precursor="true">MKKTLILLAMLAWLPAARAEYSEVMNPKAPTKNLATDGGLIDDNAQSDQSEKFQKAIDELSSAGGGNLTIPRGTYRFNGIEIKSNVHILIEAGTVIKPIVTPGSKSGVFSIDDKAKEKFVENVSIRGVGGRYTIDYSNAGLVAGPRFIRFGKVRNFLVADANILDSRTPYSAMTFTVAKEDGANKWEVFRPTNGTVRDCSAFDSSHGYGLVQAHGGENLLFENLYSRGGVTLRFETGAGGQYAGVHEIYGKNIVNENGSEAVVLFPHAVQNGNVYIDGVKSISSKWAVAIGGGGPPAKKDIANDPNAKPGIFGSESYVKNVHAVFGTTAQISKKSAHETPEEYIKELKVMPGAAYFVGPSVGVFRLAIQNDAYKVTIENVTSEGFKYNDGIVTSDGTELQGSARWEFAKKLPGHDELADKKAMKNYQKGDKTEQGTEQREEKKNERVKKKDR</sequence>
<evidence type="ECO:0000256" key="2">
    <source>
        <dbReference type="SAM" id="SignalP"/>
    </source>
</evidence>
<dbReference type="InterPro" id="IPR012334">
    <property type="entry name" value="Pectin_lyas_fold"/>
</dbReference>
<dbReference type="EC" id="3.2.1.157" evidence="3"/>
<dbReference type="GO" id="GO:0033952">
    <property type="term" value="F:iota-carrageenase activity"/>
    <property type="evidence" value="ECO:0007669"/>
    <property type="project" value="UniProtKB-EC"/>
</dbReference>
<dbReference type="OrthoDB" id="236349at2"/>
<keyword evidence="2" id="KW-0732">Signal</keyword>
<organism evidence="3 4">
    <name type="scientific">Novipirellula aureliae</name>
    <dbReference type="NCBI Taxonomy" id="2527966"/>
    <lineage>
        <taxon>Bacteria</taxon>
        <taxon>Pseudomonadati</taxon>
        <taxon>Planctomycetota</taxon>
        <taxon>Planctomycetia</taxon>
        <taxon>Pirellulales</taxon>
        <taxon>Pirellulaceae</taxon>
        <taxon>Novipirellula</taxon>
    </lineage>
</organism>
<dbReference type="AlphaFoldDB" id="A0A5C6E676"/>
<keyword evidence="3" id="KW-0326">Glycosidase</keyword>
<dbReference type="Gene3D" id="2.160.20.10">
    <property type="entry name" value="Single-stranded right-handed beta-helix, Pectin lyase-like"/>
    <property type="match status" value="1"/>
</dbReference>
<evidence type="ECO:0000313" key="3">
    <source>
        <dbReference type="EMBL" id="TWU44290.1"/>
    </source>
</evidence>
<dbReference type="InterPro" id="IPR011050">
    <property type="entry name" value="Pectin_lyase_fold/virulence"/>
</dbReference>
<evidence type="ECO:0000313" key="4">
    <source>
        <dbReference type="Proteomes" id="UP000315471"/>
    </source>
</evidence>
<proteinExistence type="predicted"/>
<dbReference type="RefSeq" id="WP_146599267.1">
    <property type="nucleotide sequence ID" value="NZ_SJPY01000002.1"/>
</dbReference>
<comment type="caution">
    <text evidence="3">The sequence shown here is derived from an EMBL/GenBank/DDBJ whole genome shotgun (WGS) entry which is preliminary data.</text>
</comment>
<feature type="region of interest" description="Disordered" evidence="1">
    <location>
        <begin position="416"/>
        <end position="452"/>
    </location>
</feature>
<feature type="signal peptide" evidence="2">
    <location>
        <begin position="1"/>
        <end position="19"/>
    </location>
</feature>
<dbReference type="SUPFAM" id="SSF51126">
    <property type="entry name" value="Pectin lyase-like"/>
    <property type="match status" value="1"/>
</dbReference>
<feature type="chain" id="PRO_5022838919" evidence="2">
    <location>
        <begin position="20"/>
        <end position="452"/>
    </location>
</feature>
<dbReference type="EMBL" id="SJPY01000002">
    <property type="protein sequence ID" value="TWU44290.1"/>
    <property type="molecule type" value="Genomic_DNA"/>
</dbReference>
<dbReference type="Proteomes" id="UP000315471">
    <property type="component" value="Unassembled WGS sequence"/>
</dbReference>
<reference evidence="3 4" key="1">
    <citation type="submission" date="2019-02" db="EMBL/GenBank/DDBJ databases">
        <title>Deep-cultivation of Planctomycetes and their phenomic and genomic characterization uncovers novel biology.</title>
        <authorList>
            <person name="Wiegand S."/>
            <person name="Jogler M."/>
            <person name="Boedeker C."/>
            <person name="Pinto D."/>
            <person name="Vollmers J."/>
            <person name="Rivas-Marin E."/>
            <person name="Kohn T."/>
            <person name="Peeters S.H."/>
            <person name="Heuer A."/>
            <person name="Rast P."/>
            <person name="Oberbeckmann S."/>
            <person name="Bunk B."/>
            <person name="Jeske O."/>
            <person name="Meyerdierks A."/>
            <person name="Storesund J.E."/>
            <person name="Kallscheuer N."/>
            <person name="Luecker S."/>
            <person name="Lage O.M."/>
            <person name="Pohl T."/>
            <person name="Merkel B.J."/>
            <person name="Hornburger P."/>
            <person name="Mueller R.-W."/>
            <person name="Bruemmer F."/>
            <person name="Labrenz M."/>
            <person name="Spormann A.M."/>
            <person name="Op Den Camp H."/>
            <person name="Overmann J."/>
            <person name="Amann R."/>
            <person name="Jetten M.S.M."/>
            <person name="Mascher T."/>
            <person name="Medema M.H."/>
            <person name="Devos D.P."/>
            <person name="Kaster A.-K."/>
            <person name="Ovreas L."/>
            <person name="Rohde M."/>
            <person name="Galperin M.Y."/>
            <person name="Jogler C."/>
        </authorList>
    </citation>
    <scope>NUCLEOTIDE SEQUENCE [LARGE SCALE GENOMIC DNA]</scope>
    <source>
        <strain evidence="3 4">Q31b</strain>
    </source>
</reference>
<evidence type="ECO:0000256" key="1">
    <source>
        <dbReference type="SAM" id="MobiDB-lite"/>
    </source>
</evidence>
<gene>
    <name evidence="3" type="primary">cgiA_1</name>
    <name evidence="3" type="ORF">Q31b_18260</name>
</gene>